<name>A0ABP7AIE9_9ACTN</name>
<organism evidence="2 3">
    <name type="scientific">Microlunatus ginsengisoli</name>
    <dbReference type="NCBI Taxonomy" id="363863"/>
    <lineage>
        <taxon>Bacteria</taxon>
        <taxon>Bacillati</taxon>
        <taxon>Actinomycetota</taxon>
        <taxon>Actinomycetes</taxon>
        <taxon>Propionibacteriales</taxon>
        <taxon>Propionibacteriaceae</taxon>
        <taxon>Microlunatus</taxon>
    </lineage>
</organism>
<dbReference type="RefSeq" id="WP_344807797.1">
    <property type="nucleotide sequence ID" value="NZ_BAABAB010000031.1"/>
</dbReference>
<dbReference type="Proteomes" id="UP001501490">
    <property type="component" value="Unassembled WGS sequence"/>
</dbReference>
<comment type="caution">
    <text evidence="2">The sequence shown here is derived from an EMBL/GenBank/DDBJ whole genome shotgun (WGS) entry which is preliminary data.</text>
</comment>
<gene>
    <name evidence="2" type="ORF">GCM10022236_39450</name>
</gene>
<feature type="compositionally biased region" description="Low complexity" evidence="1">
    <location>
        <begin position="173"/>
        <end position="182"/>
    </location>
</feature>
<sequence>MTPAWVLILVACITLVGVLVSALVTNLVNVRNNKAVQARWDADRRALEDRWERDQKAAQTRWQTELVALEGRTARAEDADERQDRRAKALELYKLASERAVSDNPNVAQLGVDALRALLTSDLLDDDMKPLVIAALGSTYADERKSIEAAEQAGEDIVVVQLDLEATDGADVALAQEAAAHPADPPEEGSE</sequence>
<keyword evidence="3" id="KW-1185">Reference proteome</keyword>
<evidence type="ECO:0000313" key="2">
    <source>
        <dbReference type="EMBL" id="GAA3633008.1"/>
    </source>
</evidence>
<accession>A0ABP7AIE9</accession>
<evidence type="ECO:0000256" key="1">
    <source>
        <dbReference type="SAM" id="MobiDB-lite"/>
    </source>
</evidence>
<dbReference type="EMBL" id="BAABAB010000031">
    <property type="protein sequence ID" value="GAA3633008.1"/>
    <property type="molecule type" value="Genomic_DNA"/>
</dbReference>
<feature type="region of interest" description="Disordered" evidence="1">
    <location>
        <begin position="171"/>
        <end position="191"/>
    </location>
</feature>
<protein>
    <submittedName>
        <fullName evidence="2">Uncharacterized protein</fullName>
    </submittedName>
</protein>
<proteinExistence type="predicted"/>
<evidence type="ECO:0000313" key="3">
    <source>
        <dbReference type="Proteomes" id="UP001501490"/>
    </source>
</evidence>
<reference evidence="3" key="1">
    <citation type="journal article" date="2019" name="Int. J. Syst. Evol. Microbiol.">
        <title>The Global Catalogue of Microorganisms (GCM) 10K type strain sequencing project: providing services to taxonomists for standard genome sequencing and annotation.</title>
        <authorList>
            <consortium name="The Broad Institute Genomics Platform"/>
            <consortium name="The Broad Institute Genome Sequencing Center for Infectious Disease"/>
            <person name="Wu L."/>
            <person name="Ma J."/>
        </authorList>
    </citation>
    <scope>NUCLEOTIDE SEQUENCE [LARGE SCALE GENOMIC DNA]</scope>
    <source>
        <strain evidence="3">JCM 16929</strain>
    </source>
</reference>